<evidence type="ECO:0000256" key="4">
    <source>
        <dbReference type="ARBA" id="ARBA00023136"/>
    </source>
</evidence>
<reference evidence="9" key="1">
    <citation type="journal article" date="2007" name="Plant Cell">
        <title>Dothideomycete-plant interactions illuminated by genome sequencing and EST analysis of the wheat pathogen Stagonospora nodorum.</title>
        <authorList>
            <person name="Hane J.K."/>
            <person name="Lowe R.G."/>
            <person name="Solomon P.S."/>
            <person name="Tan K.C."/>
            <person name="Schoch C.L."/>
            <person name="Spatafora J.W."/>
            <person name="Crous P.W."/>
            <person name="Kodira C."/>
            <person name="Birren B.W."/>
            <person name="Galagan J.E."/>
            <person name="Torriani S.F."/>
            <person name="McDonald B.A."/>
            <person name="Oliver R.P."/>
        </authorList>
    </citation>
    <scope>NUCLEOTIDE SEQUENCE [LARGE SCALE GENOMIC DNA]</scope>
    <source>
        <strain evidence="9">SN15 / ATCC MYA-4574 / FGSC 10173</strain>
    </source>
</reference>
<dbReference type="InterPro" id="IPR052337">
    <property type="entry name" value="SAT4-like"/>
</dbReference>
<dbReference type="eggNOG" id="ENOG502SHGZ">
    <property type="taxonomic scope" value="Eukaryota"/>
</dbReference>
<keyword evidence="2 6" id="KW-0812">Transmembrane</keyword>
<accession>Q0UUZ7</accession>
<dbReference type="PANTHER" id="PTHR33048:SF123">
    <property type="entry name" value="INTEGRAL MEMBRANE PROTEIN"/>
    <property type="match status" value="1"/>
</dbReference>
<feature type="transmembrane region" description="Helical" evidence="6">
    <location>
        <begin position="111"/>
        <end position="135"/>
    </location>
</feature>
<dbReference type="InterPro" id="IPR049326">
    <property type="entry name" value="Rhodopsin_dom_fungi"/>
</dbReference>
<dbReference type="RefSeq" id="XP_001794835.1">
    <property type="nucleotide sequence ID" value="XM_001794783.1"/>
</dbReference>
<comment type="similarity">
    <text evidence="5">Belongs to the SAT4 family.</text>
</comment>
<evidence type="ECO:0000259" key="7">
    <source>
        <dbReference type="Pfam" id="PF20684"/>
    </source>
</evidence>
<feature type="domain" description="Rhodopsin" evidence="7">
    <location>
        <begin position="89"/>
        <end position="172"/>
    </location>
</feature>
<gene>
    <name evidence="8" type="ORF">SNOG_04417</name>
</gene>
<evidence type="ECO:0000256" key="3">
    <source>
        <dbReference type="ARBA" id="ARBA00022989"/>
    </source>
</evidence>
<dbReference type="VEuPathDB" id="FungiDB:JI435_044170"/>
<evidence type="ECO:0000313" key="8">
    <source>
        <dbReference type="EMBL" id="EAT88177.1"/>
    </source>
</evidence>
<name>Q0UUZ7_PHANO</name>
<evidence type="ECO:0000256" key="5">
    <source>
        <dbReference type="ARBA" id="ARBA00038359"/>
    </source>
</evidence>
<evidence type="ECO:0000256" key="2">
    <source>
        <dbReference type="ARBA" id="ARBA00022692"/>
    </source>
</evidence>
<dbReference type="HOGENOM" id="CLU_1046269_0_0_1"/>
<sequence length="266" mass="29969">MKIVTSIALQAFLVILAFATTVLRCWVRVKLGRHRITLPDYLVIVGWFCTVGWFACSVTALRLEHDRPLTGPELLSDSVEYLTRSQYQITVFVLPFFVLPSLKLRGRQKLALCGIFSLGLITIIISLTRFIKVAFPQGDNFIDDASGNLWCTAEMCTATIVVSLPMLKPLLMRITPLNTSDRSNSAYKNADSRKSNGLPGAARSYGQARLIWRRRSRVGASRTQGISEIEPQPSADRKCIRHTGLQGWRKSHHKLRHHKRCLTSSF</sequence>
<feature type="transmembrane region" description="Helical" evidence="6">
    <location>
        <begin position="39"/>
        <end position="61"/>
    </location>
</feature>
<dbReference type="GeneID" id="5971703"/>
<dbReference type="EMBL" id="CH445330">
    <property type="protein sequence ID" value="EAT88177.1"/>
    <property type="molecule type" value="Genomic_DNA"/>
</dbReference>
<dbReference type="Proteomes" id="UP000001055">
    <property type="component" value="Unassembled WGS sequence"/>
</dbReference>
<dbReference type="GO" id="GO:0016020">
    <property type="term" value="C:membrane"/>
    <property type="evidence" value="ECO:0007669"/>
    <property type="project" value="UniProtKB-SubCell"/>
</dbReference>
<keyword evidence="4 6" id="KW-0472">Membrane</keyword>
<dbReference type="AlphaFoldDB" id="Q0UUZ7"/>
<feature type="transmembrane region" description="Helical" evidence="6">
    <location>
        <begin position="6"/>
        <end position="27"/>
    </location>
</feature>
<dbReference type="InParanoid" id="Q0UUZ7"/>
<comment type="subcellular location">
    <subcellularLocation>
        <location evidence="1">Membrane</location>
        <topology evidence="1">Multi-pass membrane protein</topology>
    </subcellularLocation>
</comment>
<proteinExistence type="inferred from homology"/>
<evidence type="ECO:0000256" key="1">
    <source>
        <dbReference type="ARBA" id="ARBA00004141"/>
    </source>
</evidence>
<dbReference type="Pfam" id="PF20684">
    <property type="entry name" value="Fung_rhodopsin"/>
    <property type="match status" value="1"/>
</dbReference>
<evidence type="ECO:0000256" key="6">
    <source>
        <dbReference type="SAM" id="Phobius"/>
    </source>
</evidence>
<feature type="transmembrane region" description="Helical" evidence="6">
    <location>
        <begin position="81"/>
        <end position="99"/>
    </location>
</feature>
<organism evidence="8 9">
    <name type="scientific">Phaeosphaeria nodorum (strain SN15 / ATCC MYA-4574 / FGSC 10173)</name>
    <name type="common">Glume blotch fungus</name>
    <name type="synonym">Parastagonospora nodorum</name>
    <dbReference type="NCBI Taxonomy" id="321614"/>
    <lineage>
        <taxon>Eukaryota</taxon>
        <taxon>Fungi</taxon>
        <taxon>Dikarya</taxon>
        <taxon>Ascomycota</taxon>
        <taxon>Pezizomycotina</taxon>
        <taxon>Dothideomycetes</taxon>
        <taxon>Pleosporomycetidae</taxon>
        <taxon>Pleosporales</taxon>
        <taxon>Pleosporineae</taxon>
        <taxon>Phaeosphaeriaceae</taxon>
        <taxon>Parastagonospora</taxon>
    </lineage>
</organism>
<dbReference type="KEGG" id="pno:SNOG_04417"/>
<protein>
    <recommendedName>
        <fullName evidence="7">Rhodopsin domain-containing protein</fullName>
    </recommendedName>
</protein>
<evidence type="ECO:0000313" key="9">
    <source>
        <dbReference type="Proteomes" id="UP000001055"/>
    </source>
</evidence>
<dbReference type="PANTHER" id="PTHR33048">
    <property type="entry name" value="PTH11-LIKE INTEGRAL MEMBRANE PROTEIN (AFU_ORTHOLOGUE AFUA_5G11245)"/>
    <property type="match status" value="1"/>
</dbReference>
<keyword evidence="3 6" id="KW-1133">Transmembrane helix</keyword>